<dbReference type="Proteomes" id="UP000481327">
    <property type="component" value="Unassembled WGS sequence"/>
</dbReference>
<name>A0A7C9GPI7_9SPHN</name>
<sequence>MKEQLCRAFCDDLTVNDLPMGMAVSTGFMFPDGDRIAFYVREDSTTGLFEVQDSGLVFPGLEASGLDLKNQGRAEAFAALQREYGVTLDEDDREFRLAPVAGGELPHAAMRFVSFLLRVGDLLLLNEDRVASTFRDDVARRLRELAGDRMTITERTEISPELSDFTPDFVLQAPGRSPVGVFLGTSDARVLEALYMQMRAEHETHTAVSIVALLEREKAISAKVRQQANNRLSAVANYRGDELGALGRIVKEALPSVH</sequence>
<proteinExistence type="predicted"/>
<gene>
    <name evidence="2" type="ORF">F3168_06860</name>
</gene>
<evidence type="ECO:0000259" key="1">
    <source>
        <dbReference type="Pfam" id="PF08861"/>
    </source>
</evidence>
<evidence type="ECO:0000313" key="2">
    <source>
        <dbReference type="EMBL" id="MQT16976.1"/>
    </source>
</evidence>
<dbReference type="AlphaFoldDB" id="A0A7C9GPI7"/>
<dbReference type="OrthoDB" id="7565865at2"/>
<evidence type="ECO:0000313" key="3">
    <source>
        <dbReference type="Proteomes" id="UP000481327"/>
    </source>
</evidence>
<dbReference type="InterPro" id="IPR014960">
    <property type="entry name" value="DUF1828"/>
</dbReference>
<comment type="caution">
    <text evidence="2">The sequence shown here is derived from an EMBL/GenBank/DDBJ whole genome shotgun (WGS) entry which is preliminary data.</text>
</comment>
<dbReference type="EMBL" id="WIOL01000002">
    <property type="protein sequence ID" value="MQT16976.1"/>
    <property type="molecule type" value="Genomic_DNA"/>
</dbReference>
<reference evidence="2 3" key="1">
    <citation type="submission" date="2019-09" db="EMBL/GenBank/DDBJ databases">
        <title>Polymorphobacter sp. isolated from a lake in China.</title>
        <authorList>
            <person name="Liu Z."/>
        </authorList>
    </citation>
    <scope>NUCLEOTIDE SEQUENCE [LARGE SCALE GENOMIC DNA]</scope>
    <source>
        <strain evidence="2 3">D40P</strain>
    </source>
</reference>
<protein>
    <submittedName>
        <fullName evidence="2">DUF1828 domain-containing protein</fullName>
    </submittedName>
</protein>
<keyword evidence="3" id="KW-1185">Reference proteome</keyword>
<dbReference type="RefSeq" id="WP_152577406.1">
    <property type="nucleotide sequence ID" value="NZ_JAATJI010000001.1"/>
</dbReference>
<dbReference type="Pfam" id="PF08861">
    <property type="entry name" value="DUF1828"/>
    <property type="match status" value="1"/>
</dbReference>
<feature type="domain" description="DUF1828" evidence="1">
    <location>
        <begin position="26"/>
        <end position="119"/>
    </location>
</feature>
<organism evidence="2 3">
    <name type="scientific">Sandarakinorhabdus fusca</name>
    <dbReference type="NCBI Taxonomy" id="1439888"/>
    <lineage>
        <taxon>Bacteria</taxon>
        <taxon>Pseudomonadati</taxon>
        <taxon>Pseudomonadota</taxon>
        <taxon>Alphaproteobacteria</taxon>
        <taxon>Sphingomonadales</taxon>
        <taxon>Sphingosinicellaceae</taxon>
        <taxon>Sandarakinorhabdus</taxon>
    </lineage>
</organism>
<accession>A0A7C9GPI7</accession>